<sequence>MVQLTREHVAHLQLEDKPGPSGTHSTDTSTLEESTGLLDDFDRLDTLAPPGDHQGPPPDFTPYEAEYWVSEDKSVISHDPHLNEDGEALYRFLLSQADSPPTYSVHCRGTHTEQRTRRVKKSHADGKRRTKTEQYTETVTDFDFAIDLSELVPAAATQWTVGDGTPAYRGRMHREVGAPGDTRKASAGEVKDYERWRGERQVRGLPPWVGEVRAHPGDAGAQTHGVLQSSWTLRQWADDYCASPKVFKEFVYHKARVIYGWHVESLQTAIRSAIYSTPYTGSLSVTFRTNSTRVTIRPNTLLARMLSNPWLGALVYPLIWLFQNFHPLGGGRWTVAGGAYALKRFEPVNRVVETESGPRLLVGVREGEWFKRWEGMIRRMVVARKVDPTPVSIPDDAAGVLDGYA</sequence>
<comment type="caution">
    <text evidence="1">The sequence shown here is derived from an EMBL/GenBank/DDBJ whole genome shotgun (WGS) entry which is preliminary data.</text>
</comment>
<name>A0ACB8SJN0_9AGAM</name>
<reference evidence="1" key="1">
    <citation type="submission" date="2021-03" db="EMBL/GenBank/DDBJ databases">
        <authorList>
            <consortium name="DOE Joint Genome Institute"/>
            <person name="Ahrendt S."/>
            <person name="Looney B.P."/>
            <person name="Miyauchi S."/>
            <person name="Morin E."/>
            <person name="Drula E."/>
            <person name="Courty P.E."/>
            <person name="Chicoki N."/>
            <person name="Fauchery L."/>
            <person name="Kohler A."/>
            <person name="Kuo A."/>
            <person name="Labutti K."/>
            <person name="Pangilinan J."/>
            <person name="Lipzen A."/>
            <person name="Riley R."/>
            <person name="Andreopoulos W."/>
            <person name="He G."/>
            <person name="Johnson J."/>
            <person name="Barry K.W."/>
            <person name="Grigoriev I.V."/>
            <person name="Nagy L."/>
            <person name="Hibbett D."/>
            <person name="Henrissat B."/>
            <person name="Matheny P.B."/>
            <person name="Labbe J."/>
            <person name="Martin F."/>
        </authorList>
    </citation>
    <scope>NUCLEOTIDE SEQUENCE</scope>
    <source>
        <strain evidence="1">HHB10654</strain>
    </source>
</reference>
<reference evidence="1" key="2">
    <citation type="journal article" date="2022" name="New Phytol.">
        <title>Evolutionary transition to the ectomycorrhizal habit in the genomes of a hyperdiverse lineage of mushroom-forming fungi.</title>
        <authorList>
            <person name="Looney B."/>
            <person name="Miyauchi S."/>
            <person name="Morin E."/>
            <person name="Drula E."/>
            <person name="Courty P.E."/>
            <person name="Kohler A."/>
            <person name="Kuo A."/>
            <person name="LaButti K."/>
            <person name="Pangilinan J."/>
            <person name="Lipzen A."/>
            <person name="Riley R."/>
            <person name="Andreopoulos W."/>
            <person name="He G."/>
            <person name="Johnson J."/>
            <person name="Nolan M."/>
            <person name="Tritt A."/>
            <person name="Barry K.W."/>
            <person name="Grigoriev I.V."/>
            <person name="Nagy L.G."/>
            <person name="Hibbett D."/>
            <person name="Henrissat B."/>
            <person name="Matheny P.B."/>
            <person name="Labbe J."/>
            <person name="Martin F.M."/>
        </authorList>
    </citation>
    <scope>NUCLEOTIDE SEQUENCE</scope>
    <source>
        <strain evidence="1">HHB10654</strain>
    </source>
</reference>
<organism evidence="1 2">
    <name type="scientific">Artomyces pyxidatus</name>
    <dbReference type="NCBI Taxonomy" id="48021"/>
    <lineage>
        <taxon>Eukaryota</taxon>
        <taxon>Fungi</taxon>
        <taxon>Dikarya</taxon>
        <taxon>Basidiomycota</taxon>
        <taxon>Agaricomycotina</taxon>
        <taxon>Agaricomycetes</taxon>
        <taxon>Russulales</taxon>
        <taxon>Auriscalpiaceae</taxon>
        <taxon>Artomyces</taxon>
    </lineage>
</organism>
<gene>
    <name evidence="1" type="ORF">BV25DRAFT_1814257</name>
</gene>
<protein>
    <submittedName>
        <fullName evidence="1">Uncharacterized protein</fullName>
    </submittedName>
</protein>
<evidence type="ECO:0000313" key="2">
    <source>
        <dbReference type="Proteomes" id="UP000814140"/>
    </source>
</evidence>
<keyword evidence="2" id="KW-1185">Reference proteome</keyword>
<accession>A0ACB8SJN0</accession>
<proteinExistence type="predicted"/>
<dbReference type="Proteomes" id="UP000814140">
    <property type="component" value="Unassembled WGS sequence"/>
</dbReference>
<dbReference type="EMBL" id="MU277267">
    <property type="protein sequence ID" value="KAI0056290.1"/>
    <property type="molecule type" value="Genomic_DNA"/>
</dbReference>
<evidence type="ECO:0000313" key="1">
    <source>
        <dbReference type="EMBL" id="KAI0056290.1"/>
    </source>
</evidence>